<dbReference type="RefSeq" id="WP_209633786.1">
    <property type="nucleotide sequence ID" value="NZ_JAGINW010000001.1"/>
</dbReference>
<proteinExistence type="inferred from homology"/>
<feature type="domain" description="Activator of Hsp90 ATPase homologue 1/2-like C-terminal" evidence="2">
    <location>
        <begin position="14"/>
        <end position="130"/>
    </location>
</feature>
<keyword evidence="4" id="KW-1185">Reference proteome</keyword>
<evidence type="ECO:0000256" key="1">
    <source>
        <dbReference type="ARBA" id="ARBA00006817"/>
    </source>
</evidence>
<organism evidence="3 4">
    <name type="scientific">Kibdelosporangium banguiense</name>
    <dbReference type="NCBI Taxonomy" id="1365924"/>
    <lineage>
        <taxon>Bacteria</taxon>
        <taxon>Bacillati</taxon>
        <taxon>Actinomycetota</taxon>
        <taxon>Actinomycetes</taxon>
        <taxon>Pseudonocardiales</taxon>
        <taxon>Pseudonocardiaceae</taxon>
        <taxon>Kibdelosporangium</taxon>
    </lineage>
</organism>
<evidence type="ECO:0000313" key="3">
    <source>
        <dbReference type="EMBL" id="MBP2320020.1"/>
    </source>
</evidence>
<feature type="domain" description="Activator of Hsp90 ATPase homologue 1/2-like C-terminal" evidence="2">
    <location>
        <begin position="155"/>
        <end position="254"/>
    </location>
</feature>
<sequence length="294" mass="33216">MTEPMQLRAARIAATADTVWNALTDPQALHVWFAEHVDVHLPEQYQFWGRYTIEGTEPRQRLLHADDHLLRFEWLDTTVEIEVTEQAGTASVTVRQTNLPSMADMLAQDHPLALMHTFWALAVANLVDYAEGREIACRVDYTATDLRQELVIEDSPQAVFHSLTDEDALARWFGAKIQMDHHAGGRWAMGGFEADSAPAEIITLEPGRELAIKWPDGIVNTWELAGSQGKTRLTFVQSGFMANGERGYGSWAGWLAGFVELCRMHEVTGWRPMWTQVHVDGLDHDLLRIEKQEA</sequence>
<dbReference type="CDD" id="cd07814">
    <property type="entry name" value="SRPBCC_CalC_Aha1-like"/>
    <property type="match status" value="2"/>
</dbReference>
<name>A0ABS4T6G3_9PSEU</name>
<evidence type="ECO:0000259" key="2">
    <source>
        <dbReference type="Pfam" id="PF08327"/>
    </source>
</evidence>
<gene>
    <name evidence="3" type="ORF">JOF56_000405</name>
</gene>
<protein>
    <submittedName>
        <fullName evidence="3">Uncharacterized protein YndB with AHSA1/START domain</fullName>
    </submittedName>
</protein>
<comment type="caution">
    <text evidence="3">The sequence shown here is derived from an EMBL/GenBank/DDBJ whole genome shotgun (WGS) entry which is preliminary data.</text>
</comment>
<accession>A0ABS4T6G3</accession>
<dbReference type="Gene3D" id="3.30.530.20">
    <property type="match status" value="2"/>
</dbReference>
<dbReference type="EMBL" id="JAGINW010000001">
    <property type="protein sequence ID" value="MBP2320020.1"/>
    <property type="molecule type" value="Genomic_DNA"/>
</dbReference>
<dbReference type="InterPro" id="IPR023393">
    <property type="entry name" value="START-like_dom_sf"/>
</dbReference>
<dbReference type="SUPFAM" id="SSF55961">
    <property type="entry name" value="Bet v1-like"/>
    <property type="match status" value="2"/>
</dbReference>
<evidence type="ECO:0000313" key="4">
    <source>
        <dbReference type="Proteomes" id="UP001519332"/>
    </source>
</evidence>
<dbReference type="Pfam" id="PF08327">
    <property type="entry name" value="AHSA1"/>
    <property type="match status" value="2"/>
</dbReference>
<dbReference type="Proteomes" id="UP001519332">
    <property type="component" value="Unassembled WGS sequence"/>
</dbReference>
<dbReference type="InterPro" id="IPR013538">
    <property type="entry name" value="ASHA1/2-like_C"/>
</dbReference>
<comment type="similarity">
    <text evidence="1">Belongs to the AHA1 family.</text>
</comment>
<reference evidence="3 4" key="1">
    <citation type="submission" date="2021-03" db="EMBL/GenBank/DDBJ databases">
        <title>Sequencing the genomes of 1000 actinobacteria strains.</title>
        <authorList>
            <person name="Klenk H.-P."/>
        </authorList>
    </citation>
    <scope>NUCLEOTIDE SEQUENCE [LARGE SCALE GENOMIC DNA]</scope>
    <source>
        <strain evidence="3 4">DSM 46670</strain>
    </source>
</reference>